<dbReference type="EMBL" id="BK015564">
    <property type="protein sequence ID" value="DAE13333.1"/>
    <property type="molecule type" value="Genomic_DNA"/>
</dbReference>
<evidence type="ECO:0000313" key="1">
    <source>
        <dbReference type="EMBL" id="DAE13333.1"/>
    </source>
</evidence>
<organism evidence="1">
    <name type="scientific">Siphoviridae sp. ctLqe90</name>
    <dbReference type="NCBI Taxonomy" id="2825456"/>
    <lineage>
        <taxon>Viruses</taxon>
        <taxon>Duplodnaviria</taxon>
        <taxon>Heunggongvirae</taxon>
        <taxon>Uroviricota</taxon>
        <taxon>Caudoviricetes</taxon>
    </lineage>
</organism>
<proteinExistence type="predicted"/>
<name>A0A8S5Q3V7_9CAUD</name>
<protein>
    <submittedName>
        <fullName evidence="1">Uncharacterized protein</fullName>
    </submittedName>
</protein>
<sequence>MVISSQASKRRRFNDYPRKRSRNIVNKLFRNGGHPTGMKI</sequence>
<accession>A0A8S5Q3V7</accession>
<reference evidence="1" key="1">
    <citation type="journal article" date="2021" name="Proc. Natl. Acad. Sci. U.S.A.">
        <title>A Catalog of Tens of Thousands of Viruses from Human Metagenomes Reveals Hidden Associations with Chronic Diseases.</title>
        <authorList>
            <person name="Tisza M.J."/>
            <person name="Buck C.B."/>
        </authorList>
    </citation>
    <scope>NUCLEOTIDE SEQUENCE</scope>
    <source>
        <strain evidence="1">CtLqe90</strain>
    </source>
</reference>